<name>A0ABP8XA50_9MICC</name>
<gene>
    <name evidence="2" type="ORF">GCM10025781_21560</name>
</gene>
<dbReference type="EMBL" id="BAABLN010000033">
    <property type="protein sequence ID" value="GAA4702686.1"/>
    <property type="molecule type" value="Genomic_DNA"/>
</dbReference>
<organism evidence="2 3">
    <name type="scientific">Kocuria gwangalliensis</name>
    <dbReference type="NCBI Taxonomy" id="501592"/>
    <lineage>
        <taxon>Bacteria</taxon>
        <taxon>Bacillati</taxon>
        <taxon>Actinomycetota</taxon>
        <taxon>Actinomycetes</taxon>
        <taxon>Micrococcales</taxon>
        <taxon>Micrococcaceae</taxon>
        <taxon>Kocuria</taxon>
    </lineage>
</organism>
<sequence>MGERGTDSPVKAESVDRVRSLRPGNTARPETGREAGRTKWVPAVSILEPVGTADVAGGLGGLEFFAL</sequence>
<dbReference type="Proteomes" id="UP001501446">
    <property type="component" value="Unassembled WGS sequence"/>
</dbReference>
<evidence type="ECO:0000313" key="2">
    <source>
        <dbReference type="EMBL" id="GAA4702686.1"/>
    </source>
</evidence>
<keyword evidence="3" id="KW-1185">Reference proteome</keyword>
<protein>
    <submittedName>
        <fullName evidence="2">Uncharacterized protein</fullName>
    </submittedName>
</protein>
<proteinExistence type="predicted"/>
<evidence type="ECO:0000256" key="1">
    <source>
        <dbReference type="SAM" id="MobiDB-lite"/>
    </source>
</evidence>
<feature type="region of interest" description="Disordered" evidence="1">
    <location>
        <begin position="1"/>
        <end position="37"/>
    </location>
</feature>
<reference evidence="3" key="1">
    <citation type="journal article" date="2019" name="Int. J. Syst. Evol. Microbiol.">
        <title>The Global Catalogue of Microorganisms (GCM) 10K type strain sequencing project: providing services to taxonomists for standard genome sequencing and annotation.</title>
        <authorList>
            <consortium name="The Broad Institute Genomics Platform"/>
            <consortium name="The Broad Institute Genome Sequencing Center for Infectious Disease"/>
            <person name="Wu L."/>
            <person name="Ma J."/>
        </authorList>
    </citation>
    <scope>NUCLEOTIDE SEQUENCE [LARGE SCALE GENOMIC DNA]</scope>
    <source>
        <strain evidence="3">JCM 18958</strain>
    </source>
</reference>
<comment type="caution">
    <text evidence="2">The sequence shown here is derived from an EMBL/GenBank/DDBJ whole genome shotgun (WGS) entry which is preliminary data.</text>
</comment>
<evidence type="ECO:0000313" key="3">
    <source>
        <dbReference type="Proteomes" id="UP001501446"/>
    </source>
</evidence>
<accession>A0ABP8XA50</accession>